<dbReference type="InterPro" id="IPR005632">
    <property type="entry name" value="Chaperone_Skp"/>
</dbReference>
<keyword evidence="2" id="KW-0732">Signal</keyword>
<dbReference type="GO" id="GO:0050821">
    <property type="term" value="P:protein stabilization"/>
    <property type="evidence" value="ECO:0007669"/>
    <property type="project" value="TreeGrafter"/>
</dbReference>
<dbReference type="EMBL" id="UINC01069685">
    <property type="protein sequence ID" value="SVC03251.1"/>
    <property type="molecule type" value="Genomic_DNA"/>
</dbReference>
<evidence type="ECO:0000256" key="3">
    <source>
        <dbReference type="SAM" id="Coils"/>
    </source>
</evidence>
<name>A0A382IXG6_9ZZZZ</name>
<dbReference type="SMART" id="SM00935">
    <property type="entry name" value="OmpH"/>
    <property type="match status" value="1"/>
</dbReference>
<dbReference type="InterPro" id="IPR024930">
    <property type="entry name" value="Skp_dom_sf"/>
</dbReference>
<dbReference type="SUPFAM" id="SSF111384">
    <property type="entry name" value="OmpH-like"/>
    <property type="match status" value="1"/>
</dbReference>
<organism evidence="4">
    <name type="scientific">marine metagenome</name>
    <dbReference type="NCBI Taxonomy" id="408172"/>
    <lineage>
        <taxon>unclassified sequences</taxon>
        <taxon>metagenomes</taxon>
        <taxon>ecological metagenomes</taxon>
    </lineage>
</organism>
<gene>
    <name evidence="4" type="ORF">METZ01_LOCUS256105</name>
</gene>
<feature type="non-terminal residue" evidence="4">
    <location>
        <position position="176"/>
    </location>
</feature>
<dbReference type="GO" id="GO:0051082">
    <property type="term" value="F:unfolded protein binding"/>
    <property type="evidence" value="ECO:0007669"/>
    <property type="project" value="InterPro"/>
</dbReference>
<keyword evidence="3" id="KW-0175">Coiled coil</keyword>
<evidence type="ECO:0008006" key="5">
    <source>
        <dbReference type="Google" id="ProtNLM"/>
    </source>
</evidence>
<dbReference type="PANTHER" id="PTHR35089">
    <property type="entry name" value="CHAPERONE PROTEIN SKP"/>
    <property type="match status" value="1"/>
</dbReference>
<accession>A0A382IXG6</accession>
<proteinExistence type="inferred from homology"/>
<dbReference type="PANTHER" id="PTHR35089:SF1">
    <property type="entry name" value="CHAPERONE PROTEIN SKP"/>
    <property type="match status" value="1"/>
</dbReference>
<reference evidence="4" key="1">
    <citation type="submission" date="2018-05" db="EMBL/GenBank/DDBJ databases">
        <authorList>
            <person name="Lanie J.A."/>
            <person name="Ng W.-L."/>
            <person name="Kazmierczak K.M."/>
            <person name="Andrzejewski T.M."/>
            <person name="Davidsen T.M."/>
            <person name="Wayne K.J."/>
            <person name="Tettelin H."/>
            <person name="Glass J.I."/>
            <person name="Rusch D."/>
            <person name="Podicherti R."/>
            <person name="Tsui H.-C.T."/>
            <person name="Winkler M.E."/>
        </authorList>
    </citation>
    <scope>NUCLEOTIDE SEQUENCE</scope>
</reference>
<evidence type="ECO:0000256" key="2">
    <source>
        <dbReference type="ARBA" id="ARBA00022729"/>
    </source>
</evidence>
<feature type="coiled-coil region" evidence="3">
    <location>
        <begin position="39"/>
        <end position="66"/>
    </location>
</feature>
<evidence type="ECO:0000256" key="1">
    <source>
        <dbReference type="ARBA" id="ARBA00009091"/>
    </source>
</evidence>
<evidence type="ECO:0000313" key="4">
    <source>
        <dbReference type="EMBL" id="SVC03251.1"/>
    </source>
</evidence>
<dbReference type="GO" id="GO:0005829">
    <property type="term" value="C:cytosol"/>
    <property type="evidence" value="ECO:0007669"/>
    <property type="project" value="TreeGrafter"/>
</dbReference>
<dbReference type="Pfam" id="PF03938">
    <property type="entry name" value="OmpH"/>
    <property type="match status" value="1"/>
</dbReference>
<comment type="similarity">
    <text evidence="1">Belongs to the Skp family.</text>
</comment>
<dbReference type="Gene3D" id="3.30.910.20">
    <property type="entry name" value="Skp domain"/>
    <property type="match status" value="1"/>
</dbReference>
<dbReference type="AlphaFoldDB" id="A0A382IXG6"/>
<protein>
    <recommendedName>
        <fullName evidence="5">Outer membrane chaperone Skp (OmpH)</fullName>
    </recommendedName>
</protein>
<sequence>MRKIITVLALAFVFNVCNAAEQVIATVDFKKVYGEYWRTEQADKKLKAKEDQAKKKIKKHLDAQKELGGIIQNMMQVLIRDDLKLSAVEKGRRQRQLADKKKEYNENAGAIRDFKNATMKSLEMEMRKEIDSIQGEIKVVVAAKAKKLGFTLVLDKNTVIFTDDSADLTKGVLEQL</sequence>